<evidence type="ECO:0000313" key="3">
    <source>
        <dbReference type="EMBL" id="WMW80200.1"/>
    </source>
</evidence>
<name>A0ABY9RIU3_9BURK</name>
<proteinExistence type="inferred from homology"/>
<dbReference type="CDD" id="cd07814">
    <property type="entry name" value="SRPBCC_CalC_Aha1-like"/>
    <property type="match status" value="1"/>
</dbReference>
<dbReference type="EMBL" id="CP133720">
    <property type="protein sequence ID" value="WMW80200.1"/>
    <property type="molecule type" value="Genomic_DNA"/>
</dbReference>
<keyword evidence="4" id="KW-1185">Reference proteome</keyword>
<dbReference type="Proteomes" id="UP001181355">
    <property type="component" value="Chromosome"/>
</dbReference>
<dbReference type="Pfam" id="PF08327">
    <property type="entry name" value="AHSA1"/>
    <property type="match status" value="2"/>
</dbReference>
<comment type="similarity">
    <text evidence="1">Belongs to the AHA1 family.</text>
</comment>
<dbReference type="SUPFAM" id="SSF55961">
    <property type="entry name" value="Bet v1-like"/>
    <property type="match status" value="2"/>
</dbReference>
<reference evidence="3" key="1">
    <citation type="submission" date="2023-09" db="EMBL/GenBank/DDBJ databases">
        <title>Undibacterium sp. 20NA77.5 isolated from freshwater.</title>
        <authorList>
            <person name="Le V."/>
            <person name="Ko S.-R."/>
            <person name="Ahn C.-Y."/>
            <person name="Oh H.-M."/>
        </authorList>
    </citation>
    <scope>NUCLEOTIDE SEQUENCE</scope>
    <source>
        <strain evidence="3">20NA77.5</strain>
    </source>
</reference>
<organism evidence="3 4">
    <name type="scientific">Undibacterium cyanobacteriorum</name>
    <dbReference type="NCBI Taxonomy" id="3073561"/>
    <lineage>
        <taxon>Bacteria</taxon>
        <taxon>Pseudomonadati</taxon>
        <taxon>Pseudomonadota</taxon>
        <taxon>Betaproteobacteria</taxon>
        <taxon>Burkholderiales</taxon>
        <taxon>Oxalobacteraceae</taxon>
        <taxon>Undibacterium</taxon>
    </lineage>
</organism>
<dbReference type="RefSeq" id="WP_309481693.1">
    <property type="nucleotide sequence ID" value="NZ_CP133720.1"/>
</dbReference>
<dbReference type="InterPro" id="IPR023393">
    <property type="entry name" value="START-like_dom_sf"/>
</dbReference>
<dbReference type="CDD" id="cd08894">
    <property type="entry name" value="SRPBCC_CalC_Aha1-like_1"/>
    <property type="match status" value="1"/>
</dbReference>
<evidence type="ECO:0000256" key="1">
    <source>
        <dbReference type="ARBA" id="ARBA00006817"/>
    </source>
</evidence>
<feature type="domain" description="Activator of Hsp90 ATPase homologue 1/2-like C-terminal" evidence="2">
    <location>
        <begin position="22"/>
        <end position="153"/>
    </location>
</feature>
<accession>A0ABY9RIU3</accession>
<protein>
    <submittedName>
        <fullName evidence="3">SRPBCC family protein</fullName>
    </submittedName>
</protein>
<dbReference type="InterPro" id="IPR013538">
    <property type="entry name" value="ASHA1/2-like_C"/>
</dbReference>
<gene>
    <name evidence="3" type="ORF">RF679_16325</name>
</gene>
<feature type="domain" description="Activator of Hsp90 ATPase homologue 1/2-like C-terminal" evidence="2">
    <location>
        <begin position="170"/>
        <end position="319"/>
    </location>
</feature>
<evidence type="ECO:0000259" key="2">
    <source>
        <dbReference type="Pfam" id="PF08327"/>
    </source>
</evidence>
<dbReference type="Gene3D" id="3.30.530.20">
    <property type="match status" value="2"/>
</dbReference>
<sequence>MSLPTKKAPAKANEIYLERLYDAPVEAVWDAWVDPAQAAHWWGPRGFTLTTYSKELRVGGQWRYTMHGPDGTDYPNIATYFEIDEHRKLVYDHGATDDSPPLFRVTVLFTEIGQKTLMEMTMTLATEEAATQTRHFIKQAGGESTWDRFAEYLAEQTESKQRFVINRSFDVSIETMYEVWTKREHFEQWLPPTGFTMNFLRADIREGGSTFYCMTNGSNVTMYGRAFYLTMQKPNRLVYTQQFCDQDENISRHPFAPIWPETMQTTVEFTTEGDHRTRVTVTWEPIGEVSDAELQAFLKERGGMTKGWTGSFDKLEAHLATTH</sequence>
<evidence type="ECO:0000313" key="4">
    <source>
        <dbReference type="Proteomes" id="UP001181355"/>
    </source>
</evidence>